<feature type="binding site" evidence="5">
    <location>
        <position position="29"/>
    </location>
    <ligand>
        <name>Mg(2+)</name>
        <dbReference type="ChEBI" id="CHEBI:18420"/>
    </ligand>
</feature>
<dbReference type="Gene3D" id="3.40.50.1000">
    <property type="entry name" value="HAD superfamily/HAD-like"/>
    <property type="match status" value="2"/>
</dbReference>
<dbReference type="InterPro" id="IPR006357">
    <property type="entry name" value="HAD-SF_hydro_IIA"/>
</dbReference>
<dbReference type="SUPFAM" id="SSF56784">
    <property type="entry name" value="HAD-like"/>
    <property type="match status" value="1"/>
</dbReference>
<sequence length="296" mass="32275">MTKSLNTLMNVEDYKTLVDRYDVFLFDCDGVIWLGSKVIPGAKETIEYLKSQGKKLIFVTNNSSVSRAKYAEKFQKFNIKVEEQDIFSSAYATAVYLKDVISFDMSKYVYPIGGSGITDELRAMGVKVLEPHFPTIKNVDDVQGIVPDPSVGAVVVGLDVEINYSKLAFAHINITKSNALFIATNDDSTLPVQGLTFPGAGSLLSVLINSTSESPVVMGKPNQIMFDCISKANNLDLSRTLMIGDRLDTDIEFGTRAGVDTLLVFTGVTDRELAASSPISFTHSIQSLGDISKLAQ</sequence>
<comment type="caution">
    <text evidence="6">The sequence shown here is derived from an EMBL/GenBank/DDBJ whole genome shotgun (WGS) entry which is preliminary data.</text>
</comment>
<dbReference type="PANTHER" id="PTHR19288:SF46">
    <property type="entry name" value="HALOACID DEHALOGENASE-LIKE HYDROLASE DOMAIN-CONTAINING PROTEIN 2"/>
    <property type="match status" value="1"/>
</dbReference>
<dbReference type="PIRSF" id="PIRSF000915">
    <property type="entry name" value="PGP-type_phosphatase"/>
    <property type="match status" value="1"/>
</dbReference>
<evidence type="ECO:0000313" key="6">
    <source>
        <dbReference type="EMBL" id="OLY79114.1"/>
    </source>
</evidence>
<dbReference type="OrthoDB" id="413953at2759"/>
<dbReference type="EMBL" id="LSSL01004950">
    <property type="protein sequence ID" value="OLY79114.1"/>
    <property type="molecule type" value="Genomic_DNA"/>
</dbReference>
<feature type="binding site" evidence="5">
    <location>
        <position position="27"/>
    </location>
    <ligand>
        <name>Mg(2+)</name>
        <dbReference type="ChEBI" id="CHEBI:18420"/>
    </ligand>
</feature>
<feature type="binding site" evidence="4">
    <location>
        <position position="220"/>
    </location>
    <ligand>
        <name>substrate</name>
    </ligand>
</feature>
<evidence type="ECO:0000256" key="2">
    <source>
        <dbReference type="PIRNR" id="PIRNR000915"/>
    </source>
</evidence>
<proteinExistence type="predicted"/>
<dbReference type="InterPro" id="IPR006349">
    <property type="entry name" value="PGP_euk"/>
</dbReference>
<dbReference type="EC" id="3.1.3.41" evidence="2"/>
<reference evidence="6" key="2">
    <citation type="submission" date="2017-01" db="EMBL/GenBank/DDBJ databases">
        <authorList>
            <person name="Mah S.A."/>
            <person name="Swanson W.J."/>
            <person name="Moy G.W."/>
            <person name="Vacquier V.D."/>
        </authorList>
    </citation>
    <scope>NUCLEOTIDE SEQUENCE</scope>
    <source>
        <strain evidence="6">ALG-7-W6</strain>
    </source>
</reference>
<keyword evidence="1 2" id="KW-0378">Hydrolase</keyword>
<dbReference type="GO" id="GO:0004035">
    <property type="term" value="F:alkaline phosphatase activity"/>
    <property type="evidence" value="ECO:0007669"/>
    <property type="project" value="TreeGrafter"/>
</dbReference>
<evidence type="ECO:0000256" key="3">
    <source>
        <dbReference type="PIRSR" id="PIRSR000915-1"/>
    </source>
</evidence>
<dbReference type="NCBIfam" id="TIGR01460">
    <property type="entry name" value="HAD-SF-IIA"/>
    <property type="match status" value="1"/>
</dbReference>
<dbReference type="GO" id="GO:0005737">
    <property type="term" value="C:cytoplasm"/>
    <property type="evidence" value="ECO:0007669"/>
    <property type="project" value="TreeGrafter"/>
</dbReference>
<dbReference type="NCBIfam" id="TIGR01452">
    <property type="entry name" value="PGP_euk"/>
    <property type="match status" value="1"/>
</dbReference>
<feature type="active site" description="Proton donor" evidence="3">
    <location>
        <position position="27"/>
    </location>
</feature>
<comment type="catalytic activity">
    <reaction evidence="2">
        <text>4-nitrophenyl phosphate + H2O = 4-nitrophenol + phosphate + H(+)</text>
        <dbReference type="Rhea" id="RHEA:21664"/>
        <dbReference type="ChEBI" id="CHEBI:15377"/>
        <dbReference type="ChEBI" id="CHEBI:15378"/>
        <dbReference type="ChEBI" id="CHEBI:43474"/>
        <dbReference type="ChEBI" id="CHEBI:57917"/>
        <dbReference type="ChEBI" id="CHEBI:61146"/>
        <dbReference type="EC" id="3.1.3.41"/>
    </reaction>
</comment>
<feature type="binding site" evidence="5">
    <location>
        <position position="245"/>
    </location>
    <ligand>
        <name>Mg(2+)</name>
        <dbReference type="ChEBI" id="CHEBI:18420"/>
    </ligand>
</feature>
<evidence type="ECO:0000256" key="1">
    <source>
        <dbReference type="ARBA" id="ARBA00022801"/>
    </source>
</evidence>
<organism evidence="6 8">
    <name type="scientific">Smittium mucronatum</name>
    <dbReference type="NCBI Taxonomy" id="133383"/>
    <lineage>
        <taxon>Eukaryota</taxon>
        <taxon>Fungi</taxon>
        <taxon>Fungi incertae sedis</taxon>
        <taxon>Zoopagomycota</taxon>
        <taxon>Kickxellomycotina</taxon>
        <taxon>Harpellomycetes</taxon>
        <taxon>Harpellales</taxon>
        <taxon>Legeriomycetaceae</taxon>
        <taxon>Smittium</taxon>
    </lineage>
</organism>
<evidence type="ECO:0000313" key="7">
    <source>
        <dbReference type="EMBL" id="OLY79275.1"/>
    </source>
</evidence>
<evidence type="ECO:0000256" key="5">
    <source>
        <dbReference type="PIRSR" id="PIRSR000915-3"/>
    </source>
</evidence>
<dbReference type="Pfam" id="PF13242">
    <property type="entry name" value="Hydrolase_like"/>
    <property type="match status" value="1"/>
</dbReference>
<evidence type="ECO:0000256" key="4">
    <source>
        <dbReference type="PIRSR" id="PIRSR000915-2"/>
    </source>
</evidence>
<dbReference type="GO" id="GO:0008967">
    <property type="term" value="F:phosphoglycolate phosphatase activity"/>
    <property type="evidence" value="ECO:0007669"/>
    <property type="project" value="TreeGrafter"/>
</dbReference>
<keyword evidence="5" id="KW-0479">Metal-binding</keyword>
<keyword evidence="8" id="KW-1185">Reference proteome</keyword>
<feature type="active site" description="Proton donor" evidence="3">
    <location>
        <position position="29"/>
    </location>
</feature>
<dbReference type="Pfam" id="PF13344">
    <property type="entry name" value="Hydrolase_6"/>
    <property type="match status" value="1"/>
</dbReference>
<name>A0A1R0GQG3_9FUNG</name>
<dbReference type="GO" id="GO:0046872">
    <property type="term" value="F:metal ion binding"/>
    <property type="evidence" value="ECO:0007669"/>
    <property type="project" value="UniProtKB-KW"/>
</dbReference>
<evidence type="ECO:0000313" key="8">
    <source>
        <dbReference type="Proteomes" id="UP000187455"/>
    </source>
</evidence>
<gene>
    <name evidence="7" type="ORF">AYI68_g6656</name>
    <name evidence="6" type="ORF">AYI68_g6824</name>
</gene>
<dbReference type="PANTHER" id="PTHR19288">
    <property type="entry name" value="4-NITROPHENYLPHOSPHATASE-RELATED"/>
    <property type="match status" value="1"/>
</dbReference>
<dbReference type="Proteomes" id="UP000187455">
    <property type="component" value="Unassembled WGS sequence"/>
</dbReference>
<keyword evidence="5" id="KW-0460">Magnesium</keyword>
<comment type="cofactor">
    <cofactor evidence="5">
        <name>Mg(2+)</name>
        <dbReference type="ChEBI" id="CHEBI:18420"/>
    </cofactor>
    <text evidence="5">Divalent metal ions. Mg(2+) is the most effective.</text>
</comment>
<dbReference type="InterPro" id="IPR023214">
    <property type="entry name" value="HAD_sf"/>
</dbReference>
<dbReference type="STRING" id="133383.A0A1R0GQG3"/>
<protein>
    <recommendedName>
        <fullName evidence="2">4-nitrophenylphosphatase</fullName>
        <shortName evidence="2">PNPPase</shortName>
        <ecNumber evidence="2">3.1.3.41</ecNumber>
    </recommendedName>
</protein>
<dbReference type="EMBL" id="LSSL01004677">
    <property type="protein sequence ID" value="OLY79275.1"/>
    <property type="molecule type" value="Genomic_DNA"/>
</dbReference>
<reference evidence="6 8" key="1">
    <citation type="journal article" date="2016" name="Mol. Biol. Evol.">
        <title>Genome-Wide Survey of Gut Fungi (Harpellales) Reveals the First Horizontally Transferred Ubiquitin Gene from a Mosquito Host.</title>
        <authorList>
            <person name="Wang Y."/>
            <person name="White M.M."/>
            <person name="Kvist S."/>
            <person name="Moncalvo J.M."/>
        </authorList>
    </citation>
    <scope>NUCLEOTIDE SEQUENCE [LARGE SCALE GENOMIC DNA]</scope>
    <source>
        <strain evidence="6 8">ALG-7-W6</strain>
    </source>
</reference>
<dbReference type="InterPro" id="IPR036412">
    <property type="entry name" value="HAD-like_sf"/>
</dbReference>
<accession>A0A1R0GQG3</accession>
<dbReference type="AlphaFoldDB" id="A0A1R0GQG3"/>